<keyword evidence="11" id="KW-1185">Reference proteome</keyword>
<dbReference type="EMBL" id="JBHUFC010000008">
    <property type="protein sequence ID" value="MFD1789165.1"/>
    <property type="molecule type" value="Genomic_DNA"/>
</dbReference>
<name>A0ABW4NG81_9SPHN</name>
<keyword evidence="3" id="KW-0597">Phosphoprotein</keyword>
<evidence type="ECO:0000313" key="10">
    <source>
        <dbReference type="EMBL" id="MFD1789165.1"/>
    </source>
</evidence>
<keyword evidence="4" id="KW-0808">Transferase</keyword>
<dbReference type="RefSeq" id="WP_115381565.1">
    <property type="nucleotide sequence ID" value="NZ_JBHUFC010000008.1"/>
</dbReference>
<evidence type="ECO:0000313" key="11">
    <source>
        <dbReference type="Proteomes" id="UP001597283"/>
    </source>
</evidence>
<dbReference type="InterPro" id="IPR011102">
    <property type="entry name" value="Sig_transdc_His_kinase_HWE"/>
</dbReference>
<evidence type="ECO:0000256" key="6">
    <source>
        <dbReference type="ARBA" id="ARBA00022777"/>
    </source>
</evidence>
<evidence type="ECO:0000259" key="9">
    <source>
        <dbReference type="SMART" id="SM00911"/>
    </source>
</evidence>
<dbReference type="PANTHER" id="PTHR41523:SF7">
    <property type="entry name" value="HISTIDINE KINASE"/>
    <property type="match status" value="1"/>
</dbReference>
<dbReference type="SMART" id="SM00911">
    <property type="entry name" value="HWE_HK"/>
    <property type="match status" value="1"/>
</dbReference>
<gene>
    <name evidence="10" type="ORF">ACFSC3_16510</name>
</gene>
<proteinExistence type="predicted"/>
<accession>A0ABW4NG81</accession>
<keyword evidence="7" id="KW-0067">ATP-binding</keyword>
<feature type="domain" description="Signal transduction histidine kinase HWE region" evidence="9">
    <location>
        <begin position="149"/>
        <end position="226"/>
    </location>
</feature>
<dbReference type="GO" id="GO:0016301">
    <property type="term" value="F:kinase activity"/>
    <property type="evidence" value="ECO:0007669"/>
    <property type="project" value="UniProtKB-KW"/>
</dbReference>
<evidence type="ECO:0000256" key="2">
    <source>
        <dbReference type="ARBA" id="ARBA00012438"/>
    </source>
</evidence>
<keyword evidence="5" id="KW-0547">Nucleotide-binding</keyword>
<dbReference type="PANTHER" id="PTHR41523">
    <property type="entry name" value="TWO-COMPONENT SYSTEM SENSOR PROTEIN"/>
    <property type="match status" value="1"/>
</dbReference>
<evidence type="ECO:0000256" key="8">
    <source>
        <dbReference type="SAM" id="MobiDB-lite"/>
    </source>
</evidence>
<dbReference type="Proteomes" id="UP001597283">
    <property type="component" value="Unassembled WGS sequence"/>
</dbReference>
<reference evidence="11" key="1">
    <citation type="journal article" date="2019" name="Int. J. Syst. Evol. Microbiol.">
        <title>The Global Catalogue of Microorganisms (GCM) 10K type strain sequencing project: providing services to taxonomists for standard genome sequencing and annotation.</title>
        <authorList>
            <consortium name="The Broad Institute Genomics Platform"/>
            <consortium name="The Broad Institute Genome Sequencing Center for Infectious Disease"/>
            <person name="Wu L."/>
            <person name="Ma J."/>
        </authorList>
    </citation>
    <scope>NUCLEOTIDE SEQUENCE [LARGE SCALE GENOMIC DNA]</scope>
    <source>
        <strain evidence="11">Q85</strain>
    </source>
</reference>
<comment type="catalytic activity">
    <reaction evidence="1">
        <text>ATP + protein L-histidine = ADP + protein N-phospho-L-histidine.</text>
        <dbReference type="EC" id="2.7.13.3"/>
    </reaction>
</comment>
<organism evidence="10 11">
    <name type="scientific">Sphingomonas floccifaciens</name>
    <dbReference type="NCBI Taxonomy" id="1844115"/>
    <lineage>
        <taxon>Bacteria</taxon>
        <taxon>Pseudomonadati</taxon>
        <taxon>Pseudomonadota</taxon>
        <taxon>Alphaproteobacteria</taxon>
        <taxon>Sphingomonadales</taxon>
        <taxon>Sphingomonadaceae</taxon>
        <taxon>Sphingomonas</taxon>
    </lineage>
</organism>
<dbReference type="EC" id="2.7.13.3" evidence="2"/>
<evidence type="ECO:0000256" key="5">
    <source>
        <dbReference type="ARBA" id="ARBA00022741"/>
    </source>
</evidence>
<protein>
    <recommendedName>
        <fullName evidence="2">histidine kinase</fullName>
        <ecNumber evidence="2">2.7.13.3</ecNumber>
    </recommendedName>
</protein>
<sequence>MIGQDGEKAAVELARRALALLDKAQVGDSAFAARLSSALDVVGVKPLSSNRDGVAIEHHGKPSSASASAGQETPDLHVFTTPDGRALSVAPAAVSHIIADGDQTVLLLLDGTEERLCDPFPLAAEKLGLSRGDALAGATDGIISIGAARHQLRNLLAIVSALISQALDGDRPALEAGREIAARVAMLTRIADLMLQPHAQFSDLDTLVRVALAEGGTGRIRIKGPPLPIASANGAALALALHELEVHALSSGALTVRGGYVEVRWEVSALDEPYLWLQWAERDGPRHRSPLPDGLGKRLLLTATPRRLRGQADIQELPSGLIWSLHAPVAALRA</sequence>
<evidence type="ECO:0000256" key="7">
    <source>
        <dbReference type="ARBA" id="ARBA00022840"/>
    </source>
</evidence>
<dbReference type="Pfam" id="PF07536">
    <property type="entry name" value="HWE_HK"/>
    <property type="match status" value="1"/>
</dbReference>
<evidence type="ECO:0000256" key="1">
    <source>
        <dbReference type="ARBA" id="ARBA00000085"/>
    </source>
</evidence>
<comment type="caution">
    <text evidence="10">The sequence shown here is derived from an EMBL/GenBank/DDBJ whole genome shotgun (WGS) entry which is preliminary data.</text>
</comment>
<feature type="region of interest" description="Disordered" evidence="8">
    <location>
        <begin position="53"/>
        <end position="72"/>
    </location>
</feature>
<evidence type="ECO:0000256" key="4">
    <source>
        <dbReference type="ARBA" id="ARBA00022679"/>
    </source>
</evidence>
<keyword evidence="6 10" id="KW-0418">Kinase</keyword>
<evidence type="ECO:0000256" key="3">
    <source>
        <dbReference type="ARBA" id="ARBA00022553"/>
    </source>
</evidence>